<keyword evidence="1" id="KW-0175">Coiled coil</keyword>
<evidence type="ECO:0000313" key="3">
    <source>
        <dbReference type="Proteomes" id="UP000237271"/>
    </source>
</evidence>
<dbReference type="EMBL" id="NCKW01000025">
    <property type="protein sequence ID" value="POM81737.1"/>
    <property type="molecule type" value="Genomic_DNA"/>
</dbReference>
<reference evidence="2 3" key="1">
    <citation type="journal article" date="2017" name="Genome Biol. Evol.">
        <title>Phytophthora megakarya and P. palmivora, closely related causal agents of cacao black pod rot, underwent increases in genome sizes and gene numbers by different mechanisms.</title>
        <authorList>
            <person name="Ali S.S."/>
            <person name="Shao J."/>
            <person name="Lary D.J."/>
            <person name="Kronmiller B."/>
            <person name="Shen D."/>
            <person name="Strem M.D."/>
            <person name="Amoako-Attah I."/>
            <person name="Akrofi A.Y."/>
            <person name="Begoude B.A."/>
            <person name="Ten Hoopen G.M."/>
            <person name="Coulibaly K."/>
            <person name="Kebe B.I."/>
            <person name="Melnick R.L."/>
            <person name="Guiltinan M.J."/>
            <person name="Tyler B.M."/>
            <person name="Meinhardt L.W."/>
            <person name="Bailey B.A."/>
        </authorList>
    </citation>
    <scope>NUCLEOTIDE SEQUENCE [LARGE SCALE GENOMIC DNA]</scope>
    <source>
        <strain evidence="3">sbr112.9</strain>
    </source>
</reference>
<feature type="coiled-coil region" evidence="1">
    <location>
        <begin position="90"/>
        <end position="117"/>
    </location>
</feature>
<keyword evidence="3" id="KW-1185">Reference proteome</keyword>
<gene>
    <name evidence="2" type="ORF">PHPALM_257</name>
</gene>
<name>A0A2P4YVA4_9STRA</name>
<evidence type="ECO:0008006" key="4">
    <source>
        <dbReference type="Google" id="ProtNLM"/>
    </source>
</evidence>
<dbReference type="AlphaFoldDB" id="A0A2P4YVA4"/>
<evidence type="ECO:0000313" key="2">
    <source>
        <dbReference type="EMBL" id="POM81737.1"/>
    </source>
</evidence>
<protein>
    <recommendedName>
        <fullName evidence="4">M96 mating-specific protein family</fullName>
    </recommendedName>
</protein>
<comment type="caution">
    <text evidence="2">The sequence shown here is derived from an EMBL/GenBank/DDBJ whole genome shotgun (WGS) entry which is preliminary data.</text>
</comment>
<proteinExistence type="predicted"/>
<dbReference type="Proteomes" id="UP000237271">
    <property type="component" value="Unassembled WGS sequence"/>
</dbReference>
<dbReference type="OrthoDB" id="126268at2759"/>
<sequence>MTFLDDIWSPFTEWELVSDGNATSKAKTLQKKRRRDRNRPNHEIARLQGEAGELERELHKHLAHASKKARNSFNAHVKNAALKTFLREIVDDTRVLKQNLNNQMDELVRVLSHLINRIPRKLPYETVQYDAVFRRMAGLVDEQYKDMEHILRLADLDGSNSDVADSWISRSNGGNEHLLRSRNSSSTAFQKFCPLWKIVESDESAELPLDLASRIAIQNDEVVVDDHVCTMRMAMKQFIEKDRIVQVWSLLVDWPVVGNMRDVQTQEQGWGYIQPLNESTIVCLDCSLMKPTIRRVHPNGNYDAQLEFLAKLYQNMIISRLQMLEDQTLDQVVQEKRISVAAH</sequence>
<evidence type="ECO:0000256" key="1">
    <source>
        <dbReference type="SAM" id="Coils"/>
    </source>
</evidence>
<organism evidence="2 3">
    <name type="scientific">Phytophthora palmivora</name>
    <dbReference type="NCBI Taxonomy" id="4796"/>
    <lineage>
        <taxon>Eukaryota</taxon>
        <taxon>Sar</taxon>
        <taxon>Stramenopiles</taxon>
        <taxon>Oomycota</taxon>
        <taxon>Peronosporomycetes</taxon>
        <taxon>Peronosporales</taxon>
        <taxon>Peronosporaceae</taxon>
        <taxon>Phytophthora</taxon>
    </lineage>
</organism>
<accession>A0A2P4YVA4</accession>